<evidence type="ECO:0000313" key="2">
    <source>
        <dbReference type="EMBL" id="PWE17605.1"/>
    </source>
</evidence>
<keyword evidence="1" id="KW-0732">Signal</keyword>
<keyword evidence="3" id="KW-1185">Reference proteome</keyword>
<comment type="caution">
    <text evidence="2">The sequence shown here is derived from an EMBL/GenBank/DDBJ whole genome shotgun (WGS) entry which is preliminary data.</text>
</comment>
<evidence type="ECO:0000256" key="1">
    <source>
        <dbReference type="SAM" id="SignalP"/>
    </source>
</evidence>
<dbReference type="OrthoDB" id="8481666at2"/>
<proteinExistence type="predicted"/>
<dbReference type="Proteomes" id="UP000245168">
    <property type="component" value="Unassembled WGS sequence"/>
</dbReference>
<protein>
    <submittedName>
        <fullName evidence="2">TIGR02301 family protein</fullName>
    </submittedName>
</protein>
<feature type="chain" id="PRO_5015494741" evidence="1">
    <location>
        <begin position="20"/>
        <end position="140"/>
    </location>
</feature>
<gene>
    <name evidence="2" type="ORF">DDZ18_08030</name>
</gene>
<reference evidence="3" key="1">
    <citation type="submission" date="2018-05" db="EMBL/GenBank/DDBJ databases">
        <authorList>
            <person name="Liu B.-T."/>
        </authorList>
    </citation>
    <scope>NUCLEOTIDE SEQUENCE [LARGE SCALE GENOMIC DNA]</scope>
    <source>
        <strain evidence="3">WD6-1</strain>
    </source>
</reference>
<sequence>MTRRATSLLAALLAAAALAVPSAAQDLKPYDPEDEAEDGTASSLYPVEQLSGIMGELHYIAYACEGAEAQRWRNAMQEMLDLEAPTRGPFRQRLVDSFNQGFRYHQQRRTRCDAEAEVERRRLAIQGRALSETLRREYID</sequence>
<dbReference type="AlphaFoldDB" id="A0A2U2BU95"/>
<name>A0A2U2BU95_9PROT</name>
<dbReference type="InterPro" id="IPR012645">
    <property type="entry name" value="CHP02301"/>
</dbReference>
<dbReference type="Pfam" id="PF09539">
    <property type="entry name" value="DUF2385"/>
    <property type="match status" value="1"/>
</dbReference>
<dbReference type="NCBIfam" id="TIGR02301">
    <property type="entry name" value="TIGR02301 family protein"/>
    <property type="match status" value="1"/>
</dbReference>
<dbReference type="RefSeq" id="WP_109252836.1">
    <property type="nucleotide sequence ID" value="NZ_QEXV01000003.1"/>
</dbReference>
<evidence type="ECO:0000313" key="3">
    <source>
        <dbReference type="Proteomes" id="UP000245168"/>
    </source>
</evidence>
<accession>A0A2U2BU95</accession>
<feature type="signal peptide" evidence="1">
    <location>
        <begin position="1"/>
        <end position="19"/>
    </location>
</feature>
<organism evidence="2 3">
    <name type="scientific">Marinicauda salina</name>
    <dbReference type="NCBI Taxonomy" id="2135793"/>
    <lineage>
        <taxon>Bacteria</taxon>
        <taxon>Pseudomonadati</taxon>
        <taxon>Pseudomonadota</taxon>
        <taxon>Alphaproteobacteria</taxon>
        <taxon>Maricaulales</taxon>
        <taxon>Maricaulaceae</taxon>
        <taxon>Marinicauda</taxon>
    </lineage>
</organism>
<dbReference type="EMBL" id="QEXV01000003">
    <property type="protein sequence ID" value="PWE17605.1"/>
    <property type="molecule type" value="Genomic_DNA"/>
</dbReference>